<proteinExistence type="inferred from homology"/>
<evidence type="ECO:0000256" key="7">
    <source>
        <dbReference type="ARBA" id="ARBA00022692"/>
    </source>
</evidence>
<evidence type="ECO:0000256" key="4">
    <source>
        <dbReference type="ARBA" id="ARBA00022475"/>
    </source>
</evidence>
<reference evidence="15 16" key="1">
    <citation type="submission" date="2021-12" db="EMBL/GenBank/DDBJ databases">
        <title>Complete genome sequence of Phytobacter diazotrophicus TA9734.</title>
        <authorList>
            <person name="Kubota H."/>
            <person name="Nakayama Y."/>
            <person name="Ariyoshi T."/>
        </authorList>
    </citation>
    <scope>NUCLEOTIDE SEQUENCE [LARGE SCALE GENOMIC DNA]</scope>
    <source>
        <strain evidence="15 16">TA9734</strain>
    </source>
</reference>
<feature type="transmembrane region" description="Helical" evidence="14">
    <location>
        <begin position="151"/>
        <end position="171"/>
    </location>
</feature>
<dbReference type="InterPro" id="IPR004703">
    <property type="entry name" value="PTS_sugar-sp_permease"/>
</dbReference>
<keyword evidence="3" id="KW-0813">Transport</keyword>
<comment type="subcellular location">
    <subcellularLocation>
        <location evidence="1">Cell membrane</location>
        <topology evidence="1">Multi-pass membrane protein</topology>
    </subcellularLocation>
</comment>
<evidence type="ECO:0000256" key="8">
    <source>
        <dbReference type="ARBA" id="ARBA00022989"/>
    </source>
</evidence>
<evidence type="ECO:0000256" key="2">
    <source>
        <dbReference type="ARBA" id="ARBA00011738"/>
    </source>
</evidence>
<protein>
    <recommendedName>
        <fullName evidence="12">Ascorbate-specific PTS system EIIC component</fullName>
    </recommendedName>
    <alternativeName>
        <fullName evidence="13">Ascorbate-specific permease IIC component UlaA</fullName>
    </alternativeName>
</protein>
<keyword evidence="7 14" id="KW-0812">Transmembrane</keyword>
<evidence type="ECO:0000256" key="5">
    <source>
        <dbReference type="ARBA" id="ARBA00022597"/>
    </source>
</evidence>
<dbReference type="EMBL" id="AP025334">
    <property type="protein sequence ID" value="BDD53641.1"/>
    <property type="molecule type" value="Genomic_DNA"/>
</dbReference>
<dbReference type="PANTHER" id="PTHR33843:SF4">
    <property type="entry name" value="ASCORBATE-SPECIFIC PTS SYSTEM EIIC COMPONENT"/>
    <property type="match status" value="1"/>
</dbReference>
<sequence>MLTVKGFIMDYVIKILGTPAIIIAFIAFLGLALQKSSITNIIKGTLLAFIGFVLIKTGGSILGGVLTMFSDLFTNAFGLRGVVPSNEAIMALTIDKLGRPAAFILFFAMIINVLLARYTRFKAIYLSLHLIVFMSFSVTAALVGLGYGEQFAIIFGSVVIGTYMAVFPTILSRFSRKIIGHNEYCIAHAASSSYIIGSYLGKWFGNTATNVEEVKVSDKFSFLKNADVATFLTMFCLLGISSIFAEHAFLDKMLAGKPYLVWLLEKSATFAGGLYIAKKGVVMFTEEIVPAFKGFSQIVAPGSIPAVDPMVLFDKSPNAVLIGFLVSFMAELCCVALFPFIGLPVIIPGIMASFITGGSAAIFGNATGGLRGALIASFVNGLLLCVLPALVLPLFSHLGVDSVTFADPDFTFLSAIIKYTFGLAH</sequence>
<evidence type="ECO:0000256" key="12">
    <source>
        <dbReference type="ARBA" id="ARBA00039702"/>
    </source>
</evidence>
<keyword evidence="6" id="KW-0598">Phosphotransferase system</keyword>
<keyword evidence="4" id="KW-1003">Cell membrane</keyword>
<evidence type="ECO:0000256" key="1">
    <source>
        <dbReference type="ARBA" id="ARBA00004651"/>
    </source>
</evidence>
<dbReference type="Pfam" id="PF03611">
    <property type="entry name" value="EIIC-GAT"/>
    <property type="match status" value="1"/>
</dbReference>
<evidence type="ECO:0000256" key="14">
    <source>
        <dbReference type="SAM" id="Phobius"/>
    </source>
</evidence>
<evidence type="ECO:0000256" key="13">
    <source>
        <dbReference type="ARBA" id="ARBA00042859"/>
    </source>
</evidence>
<organism evidence="15 16">
    <name type="scientific">Phytobacter diazotrophicus</name>
    <dbReference type="NCBI Taxonomy" id="395631"/>
    <lineage>
        <taxon>Bacteria</taxon>
        <taxon>Pseudomonadati</taxon>
        <taxon>Pseudomonadota</taxon>
        <taxon>Gammaproteobacteria</taxon>
        <taxon>Enterobacterales</taxon>
        <taxon>Enterobacteriaceae</taxon>
        <taxon>Phytobacter</taxon>
    </lineage>
</organism>
<keyword evidence="5" id="KW-0762">Sugar transport</keyword>
<feature type="transmembrane region" description="Helical" evidence="14">
    <location>
        <begin position="319"/>
        <end position="340"/>
    </location>
</feature>
<evidence type="ECO:0000313" key="16">
    <source>
        <dbReference type="Proteomes" id="UP001320460"/>
    </source>
</evidence>
<dbReference type="InterPro" id="IPR051562">
    <property type="entry name" value="Ascorbate-PTS_EIIC"/>
</dbReference>
<feature type="transmembrane region" description="Helical" evidence="14">
    <location>
        <begin position="123"/>
        <end position="145"/>
    </location>
</feature>
<keyword evidence="8 14" id="KW-1133">Transmembrane helix</keyword>
<dbReference type="PANTHER" id="PTHR33843">
    <property type="entry name" value="ASCORBATE-SPECIFIC PTS SYSTEM EIIC COMPONENT"/>
    <property type="match status" value="1"/>
</dbReference>
<feature type="transmembrane region" description="Helical" evidence="14">
    <location>
        <begin position="228"/>
        <end position="247"/>
    </location>
</feature>
<feature type="transmembrane region" description="Helical" evidence="14">
    <location>
        <begin position="346"/>
        <end position="366"/>
    </location>
</feature>
<keyword evidence="16" id="KW-1185">Reference proteome</keyword>
<evidence type="ECO:0000256" key="6">
    <source>
        <dbReference type="ARBA" id="ARBA00022683"/>
    </source>
</evidence>
<feature type="transmembrane region" description="Helical" evidence="14">
    <location>
        <begin position="45"/>
        <end position="69"/>
    </location>
</feature>
<dbReference type="Proteomes" id="UP001320460">
    <property type="component" value="Chromosome"/>
</dbReference>
<comment type="function">
    <text evidence="10">The phosphoenolpyruvate-dependent sugar phosphotransferase system (sugar PTS), a major carbohydrate active transport system, catalyzes the phosphorylation of incoming sugar substrates concomitantly with their translocation across the cell membrane. The enzyme II UlaABC PTS system is involved in ascorbate transport.</text>
</comment>
<evidence type="ECO:0000256" key="10">
    <source>
        <dbReference type="ARBA" id="ARBA00037387"/>
    </source>
</evidence>
<feature type="transmembrane region" description="Helical" evidence="14">
    <location>
        <begin position="12"/>
        <end position="33"/>
    </location>
</feature>
<comment type="similarity">
    <text evidence="11">Belongs to the UlaA family.</text>
</comment>
<name>A0ABM7W251_9ENTR</name>
<comment type="subunit">
    <text evidence="2">Homodimer.</text>
</comment>
<evidence type="ECO:0000256" key="3">
    <source>
        <dbReference type="ARBA" id="ARBA00022448"/>
    </source>
</evidence>
<keyword evidence="9 14" id="KW-0472">Membrane</keyword>
<evidence type="ECO:0000256" key="11">
    <source>
        <dbReference type="ARBA" id="ARBA00038218"/>
    </source>
</evidence>
<accession>A0ABM7W251</accession>
<evidence type="ECO:0000256" key="9">
    <source>
        <dbReference type="ARBA" id="ARBA00023136"/>
    </source>
</evidence>
<gene>
    <name evidence="15" type="primary">ulaA_2</name>
    <name evidence="15" type="ORF">PDTA9734_51280</name>
</gene>
<evidence type="ECO:0000313" key="15">
    <source>
        <dbReference type="EMBL" id="BDD53641.1"/>
    </source>
</evidence>
<feature type="transmembrane region" description="Helical" evidence="14">
    <location>
        <begin position="97"/>
        <end position="116"/>
    </location>
</feature>
<feature type="transmembrane region" description="Helical" evidence="14">
    <location>
        <begin position="373"/>
        <end position="395"/>
    </location>
</feature>